<dbReference type="OrthoDB" id="2420894at2759"/>
<evidence type="ECO:0000256" key="1">
    <source>
        <dbReference type="SAM" id="Phobius"/>
    </source>
</evidence>
<keyword evidence="1" id="KW-1133">Transmembrane helix</keyword>
<protein>
    <submittedName>
        <fullName evidence="2">Uncharacterized protein</fullName>
    </submittedName>
</protein>
<feature type="transmembrane region" description="Helical" evidence="1">
    <location>
        <begin position="699"/>
        <end position="717"/>
    </location>
</feature>
<gene>
    <name evidence="2" type="ORF">F8M41_026000</name>
</gene>
<evidence type="ECO:0000313" key="2">
    <source>
        <dbReference type="EMBL" id="KAF0467437.1"/>
    </source>
</evidence>
<dbReference type="AlphaFoldDB" id="A0A8H4A9D6"/>
<name>A0A8H4A9D6_GIGMA</name>
<feature type="transmembrane region" description="Helical" evidence="1">
    <location>
        <begin position="658"/>
        <end position="678"/>
    </location>
</feature>
<accession>A0A8H4A9D6</accession>
<sequence length="761" mass="86094">MKTKLYNLRFIVITTCIFLLTFLPNGFTQDAINNSTFSYQEASIQANLTGMQPQILQIDHYNDNSGIAIVRIARLNYIDDFNNACYEQRLLLRVIQANGSVIKINYENTTEIQDINYCDNYNSGKTPLGIYPLFDQYILVTYTHATNTSNTTTYTDRGMVFDWGGNILSNENGTFSLLQNGTIPLAQNAIDYLATACATLDNGYALIYTNRTLKTSAANFSYTGIYAIMLYYNSSITSQSLVLYQSINQDITFSNLYCFIDFVNIGYSCIAYADTTAASSTTSTLDSFYMRIRFLSSGTVMSLDIFSPSNNEYFLDIEPLPLGGYAVINNASNTLNLYDEDAKLFSYNFSLKHISGAFDVLQNNTALVAQNEMPTSWNILLIDLPKLSRYDMVMIINSKYCFGCDSSEVITLDVFSCTFNDPGGQYYIQMDNSFVMDGAYNEPIFGIDSNVWIFQTENITSSKRNANKQGDTRGTLRLTILGSQHFKELNGSGKHAFFDTLINNLTFMIPTEKGRLRSDENYQLDTSNILISLSISEANDTEKLTAADIKDNLHQLITNKAFTCISTKTVTDFLDENYGFQQAQGIGEKYRKLIIIVIMVYITLCLLSSILNFKLKSKNFEAISSETFKLGLVIPHFVFLILFVVYNSNDIQVLHLPSVLFLSIPMFINFCIVIYAIYKGINDPIIGENFKEWIIKYKGLVAMFIILATTDYEYLTILKDGPIFTKILCQDERFNSLSIFNKFKHIFGNAIIWGTIIDIFF</sequence>
<evidence type="ECO:0000313" key="3">
    <source>
        <dbReference type="Proteomes" id="UP000439903"/>
    </source>
</evidence>
<reference evidence="2 3" key="1">
    <citation type="journal article" date="2019" name="Environ. Microbiol.">
        <title>At the nexus of three kingdoms: the genome of the mycorrhizal fungus Gigaspora margarita provides insights into plant, endobacterial and fungal interactions.</title>
        <authorList>
            <person name="Venice F."/>
            <person name="Ghignone S."/>
            <person name="Salvioli di Fossalunga A."/>
            <person name="Amselem J."/>
            <person name="Novero M."/>
            <person name="Xianan X."/>
            <person name="Sedzielewska Toro K."/>
            <person name="Morin E."/>
            <person name="Lipzen A."/>
            <person name="Grigoriev I.V."/>
            <person name="Henrissat B."/>
            <person name="Martin F.M."/>
            <person name="Bonfante P."/>
        </authorList>
    </citation>
    <scope>NUCLEOTIDE SEQUENCE [LARGE SCALE GENOMIC DNA]</scope>
    <source>
        <strain evidence="2 3">BEG34</strain>
    </source>
</reference>
<keyword evidence="1" id="KW-0812">Transmembrane</keyword>
<organism evidence="2 3">
    <name type="scientific">Gigaspora margarita</name>
    <dbReference type="NCBI Taxonomy" id="4874"/>
    <lineage>
        <taxon>Eukaryota</taxon>
        <taxon>Fungi</taxon>
        <taxon>Fungi incertae sedis</taxon>
        <taxon>Mucoromycota</taxon>
        <taxon>Glomeromycotina</taxon>
        <taxon>Glomeromycetes</taxon>
        <taxon>Diversisporales</taxon>
        <taxon>Gigasporaceae</taxon>
        <taxon>Gigaspora</taxon>
    </lineage>
</organism>
<feature type="transmembrane region" description="Helical" evidence="1">
    <location>
        <begin position="627"/>
        <end position="646"/>
    </location>
</feature>
<keyword evidence="1" id="KW-0472">Membrane</keyword>
<dbReference type="Proteomes" id="UP000439903">
    <property type="component" value="Unassembled WGS sequence"/>
</dbReference>
<keyword evidence="3" id="KW-1185">Reference proteome</keyword>
<proteinExistence type="predicted"/>
<comment type="caution">
    <text evidence="2">The sequence shown here is derived from an EMBL/GenBank/DDBJ whole genome shotgun (WGS) entry which is preliminary data.</text>
</comment>
<feature type="transmembrane region" description="Helical" evidence="1">
    <location>
        <begin position="593"/>
        <end position="615"/>
    </location>
</feature>
<dbReference type="EMBL" id="WTPW01000953">
    <property type="protein sequence ID" value="KAF0467437.1"/>
    <property type="molecule type" value="Genomic_DNA"/>
</dbReference>